<dbReference type="SUPFAM" id="SSF52255">
    <property type="entry name" value="N5-CAIR mutase (phosphoribosylaminoimidazole carboxylase, PurE)"/>
    <property type="match status" value="1"/>
</dbReference>
<name>I3XR21_DESAM</name>
<dbReference type="PIRSF" id="PIRSF001338">
    <property type="entry name" value="AIR_carboxylase"/>
    <property type="match status" value="1"/>
</dbReference>
<evidence type="ECO:0000256" key="3">
    <source>
        <dbReference type="HAMAP-Rule" id="MF_01929"/>
    </source>
</evidence>
<evidence type="ECO:0000313" key="6">
    <source>
        <dbReference type="EMBL" id="AFL66395.1"/>
    </source>
</evidence>
<dbReference type="SMART" id="SM01001">
    <property type="entry name" value="AIRC"/>
    <property type="match status" value="1"/>
</dbReference>
<dbReference type="eggNOG" id="arCOG02464">
    <property type="taxonomic scope" value="Archaea"/>
</dbReference>
<accession>I3XR21</accession>
<dbReference type="InterPro" id="IPR000031">
    <property type="entry name" value="PurE_dom"/>
</dbReference>
<proteinExistence type="inferred from homology"/>
<gene>
    <name evidence="3" type="primary">purE</name>
    <name evidence="6" type="ORF">Desfe_0491</name>
</gene>
<dbReference type="RefSeq" id="WP_014767296.1">
    <property type="nucleotide sequence ID" value="NC_018001.1"/>
</dbReference>
<dbReference type="HAMAP" id="MF_01929">
    <property type="entry name" value="PurE_classI"/>
    <property type="match status" value="1"/>
</dbReference>
<evidence type="ECO:0000259" key="5">
    <source>
        <dbReference type="SMART" id="SM01001"/>
    </source>
</evidence>
<keyword evidence="2 3" id="KW-0413">Isomerase</keyword>
<dbReference type="GeneID" id="13062180"/>
<dbReference type="GO" id="GO:0034023">
    <property type="term" value="F:5-(carboxyamino)imidazole ribonucleotide mutase activity"/>
    <property type="evidence" value="ECO:0007669"/>
    <property type="project" value="UniProtKB-UniRule"/>
</dbReference>
<feature type="binding site" evidence="3 4">
    <location>
        <position position="13"/>
    </location>
    <ligand>
        <name>substrate</name>
    </ligand>
</feature>
<keyword evidence="6" id="KW-0456">Lyase</keyword>
<comment type="function">
    <text evidence="3">Catalyzes the conversion of N5-carboxyaminoimidazole ribonucleotide (N5-CAIR) to 4-carboxy-5-aminoimidazole ribonucleotide (CAIR).</text>
</comment>
<dbReference type="GO" id="GO:0016829">
    <property type="term" value="F:lyase activity"/>
    <property type="evidence" value="ECO:0007669"/>
    <property type="project" value="UniProtKB-KW"/>
</dbReference>
<dbReference type="PANTHER" id="PTHR23046">
    <property type="entry name" value="PHOSPHORIBOSYLAMINOIMIDAZOLE CARBOXYLASE CATALYTIC SUBUNIT"/>
    <property type="match status" value="1"/>
</dbReference>
<keyword evidence="7" id="KW-1185">Reference proteome</keyword>
<dbReference type="EMBL" id="CP003321">
    <property type="protein sequence ID" value="AFL66395.1"/>
    <property type="molecule type" value="Genomic_DNA"/>
</dbReference>
<comment type="similarity">
    <text evidence="3">Belongs to the AIR carboxylase family. Class I subfamily.</text>
</comment>
<comment type="pathway">
    <text evidence="3">Purine metabolism; IMP biosynthesis via de novo pathway; 5-amino-1-(5-phospho-D-ribosyl)imidazole-4-carboxylate from 5-amino-1-(5-phospho-D-ribosyl)imidazole (N5-CAIR route): step 2/2.</text>
</comment>
<dbReference type="InterPro" id="IPR024694">
    <property type="entry name" value="PurE_prokaryotes"/>
</dbReference>
<dbReference type="UniPathway" id="UPA00074">
    <property type="reaction ID" value="UER00943"/>
</dbReference>
<dbReference type="HOGENOM" id="CLU_094982_2_2_2"/>
<sequence>MPCKGRVAIIVGSERDLPHVEKALKILEENNIDVDVRVLSAHRTPKQLEEYIERADVDVYIAMAGLAAHLPGFIASRTSKPVIGVPLNVTLGGLDALLSIVQMPKGVPVATVGIDNAENAAYLALRIINLCRDG</sequence>
<feature type="domain" description="PurE" evidence="5">
    <location>
        <begin position="5"/>
        <end position="134"/>
    </location>
</feature>
<comment type="catalytic activity">
    <reaction evidence="3">
        <text>5-carboxyamino-1-(5-phospho-D-ribosyl)imidazole + H(+) = 5-amino-1-(5-phospho-D-ribosyl)imidazole-4-carboxylate</text>
        <dbReference type="Rhea" id="RHEA:13193"/>
        <dbReference type="ChEBI" id="CHEBI:15378"/>
        <dbReference type="ChEBI" id="CHEBI:58730"/>
        <dbReference type="ChEBI" id="CHEBI:77657"/>
        <dbReference type="EC" id="5.4.99.18"/>
    </reaction>
</comment>
<keyword evidence="1 3" id="KW-0658">Purine biosynthesis</keyword>
<dbReference type="Proteomes" id="UP000006175">
    <property type="component" value="Chromosome"/>
</dbReference>
<organism evidence="6 7">
    <name type="scientific">Desulfurococcus amylolyticus DSM 16532</name>
    <dbReference type="NCBI Taxonomy" id="768672"/>
    <lineage>
        <taxon>Archaea</taxon>
        <taxon>Thermoproteota</taxon>
        <taxon>Thermoprotei</taxon>
        <taxon>Desulfurococcales</taxon>
        <taxon>Desulfurococcaceae</taxon>
        <taxon>Desulfurococcus</taxon>
    </lineage>
</organism>
<dbReference type="AlphaFoldDB" id="I3XR21"/>
<dbReference type="OrthoDB" id="9473at2157"/>
<dbReference type="GO" id="GO:0006189">
    <property type="term" value="P:'de novo' IMP biosynthetic process"/>
    <property type="evidence" value="ECO:0007669"/>
    <property type="project" value="UniProtKB-UniRule"/>
</dbReference>
<reference evidence="6 7" key="1">
    <citation type="journal article" date="2012" name="J. Bacteriol.">
        <title>Complete Genome Sequence of Desulfurococcus fermentans, a Hyperthermophilic Cellulolytic Crenarchaeon Isolated from a Freshwater Hot Spring in Kamchatka, Russia.</title>
        <authorList>
            <person name="Susanti D."/>
            <person name="Johnson E.F."/>
            <person name="Rodriguez J.R."/>
            <person name="Anderson I."/>
            <person name="Perevalova A.A."/>
            <person name="Kyrpides N."/>
            <person name="Lucas S."/>
            <person name="Han J."/>
            <person name="Lapidus A."/>
            <person name="Cheng J.F."/>
            <person name="Goodwin L."/>
            <person name="Pitluck S."/>
            <person name="Mavrommatis K."/>
            <person name="Peters L."/>
            <person name="Land M.L."/>
            <person name="Hauser L."/>
            <person name="Gopalan V."/>
            <person name="Chan P.P."/>
            <person name="Lowe T.M."/>
            <person name="Atomi H."/>
            <person name="Bonch-Osmolovskaya E.A."/>
            <person name="Woyke T."/>
            <person name="Mukhopadhyay B."/>
        </authorList>
    </citation>
    <scope>NUCLEOTIDE SEQUENCE [LARGE SCALE GENOMIC DNA]</scope>
    <source>
        <strain evidence="6 7">DSM 16532</strain>
    </source>
</reference>
<dbReference type="PANTHER" id="PTHR23046:SF2">
    <property type="entry name" value="PHOSPHORIBOSYLAMINOIMIDAZOLE CARBOXYLASE"/>
    <property type="match status" value="1"/>
</dbReference>
<feature type="binding site" evidence="3 4">
    <location>
        <position position="16"/>
    </location>
    <ligand>
        <name>substrate</name>
    </ligand>
</feature>
<evidence type="ECO:0000256" key="1">
    <source>
        <dbReference type="ARBA" id="ARBA00022755"/>
    </source>
</evidence>
<evidence type="ECO:0000256" key="4">
    <source>
        <dbReference type="PIRSR" id="PIRSR001338-1"/>
    </source>
</evidence>
<protein>
    <recommendedName>
        <fullName evidence="3">N5-carboxyaminoimidazole ribonucleotide mutase</fullName>
        <shortName evidence="3">N5-CAIR mutase</shortName>
        <ecNumber evidence="3">5.4.99.18</ecNumber>
    </recommendedName>
    <alternativeName>
        <fullName evidence="3">5-(carboxyamino)imidazole ribonucleotide mutase</fullName>
    </alternativeName>
</protein>
<dbReference type="Pfam" id="PF00731">
    <property type="entry name" value="AIRC"/>
    <property type="match status" value="1"/>
</dbReference>
<dbReference type="Gene3D" id="3.40.50.1970">
    <property type="match status" value="1"/>
</dbReference>
<evidence type="ECO:0000256" key="2">
    <source>
        <dbReference type="ARBA" id="ARBA00023235"/>
    </source>
</evidence>
<dbReference type="NCBIfam" id="TIGR01162">
    <property type="entry name" value="purE"/>
    <property type="match status" value="1"/>
</dbReference>
<dbReference type="InterPro" id="IPR033747">
    <property type="entry name" value="PurE_ClassI"/>
</dbReference>
<feature type="binding site" evidence="3 4">
    <location>
        <position position="43"/>
    </location>
    <ligand>
        <name>substrate</name>
    </ligand>
</feature>
<evidence type="ECO:0000313" key="7">
    <source>
        <dbReference type="Proteomes" id="UP000006175"/>
    </source>
</evidence>
<dbReference type="KEGG" id="dfd:Desfe_0491"/>
<dbReference type="EC" id="5.4.99.18" evidence="3"/>